<sequence length="269" mass="30517">MVFNLLTLSISFCSVYSSKQLYIPVDTMSVANHYNDIPKNARVVFDWDNTLKLVNKETKKIECSVPSSFLQKLVTEKACQLYIISAIRPSRLNMDTLLLEVDRLGIREFFCPFWQSEQQRQLNGPGGGETHPTVDKMLCPHGFHAELVHGKLDTYYRWGNIIICGYDKAEVFLELLEAEDAHVIKTPTQNMQALTLTDMAQSAPNPRFIFESEVEDVSDGISEDVNNLDAKGDSAENEIPRPVVVFDDEEVNIVNFNAIIKNSICIWIH</sequence>
<comment type="caution">
    <text evidence="2">The sequence shown here is derived from an EMBL/GenBank/DDBJ whole genome shotgun (WGS) entry which is preliminary data.</text>
</comment>
<accession>A0A3S0ZP78</accession>
<evidence type="ECO:0000256" key="1">
    <source>
        <dbReference type="SAM" id="SignalP"/>
    </source>
</evidence>
<name>A0A3S0ZP78_ELYCH</name>
<feature type="chain" id="PRO_5018706196" description="FCP1 homology domain-containing protein" evidence="1">
    <location>
        <begin position="18"/>
        <end position="269"/>
    </location>
</feature>
<feature type="signal peptide" evidence="1">
    <location>
        <begin position="1"/>
        <end position="17"/>
    </location>
</feature>
<dbReference type="EMBL" id="RQTK01001125">
    <property type="protein sequence ID" value="RUS72032.1"/>
    <property type="molecule type" value="Genomic_DNA"/>
</dbReference>
<evidence type="ECO:0000313" key="3">
    <source>
        <dbReference type="Proteomes" id="UP000271974"/>
    </source>
</evidence>
<gene>
    <name evidence="2" type="ORF">EGW08_020196</name>
</gene>
<evidence type="ECO:0000313" key="2">
    <source>
        <dbReference type="EMBL" id="RUS72032.1"/>
    </source>
</evidence>
<protein>
    <recommendedName>
        <fullName evidence="4">FCP1 homology domain-containing protein</fullName>
    </recommendedName>
</protein>
<dbReference type="Proteomes" id="UP000271974">
    <property type="component" value="Unassembled WGS sequence"/>
</dbReference>
<dbReference type="OrthoDB" id="6083554at2759"/>
<dbReference type="AlphaFoldDB" id="A0A3S0ZP78"/>
<proteinExistence type="predicted"/>
<keyword evidence="1" id="KW-0732">Signal</keyword>
<evidence type="ECO:0008006" key="4">
    <source>
        <dbReference type="Google" id="ProtNLM"/>
    </source>
</evidence>
<reference evidence="2 3" key="1">
    <citation type="submission" date="2019-01" db="EMBL/GenBank/DDBJ databases">
        <title>A draft genome assembly of the solar-powered sea slug Elysia chlorotica.</title>
        <authorList>
            <person name="Cai H."/>
            <person name="Li Q."/>
            <person name="Fang X."/>
            <person name="Li J."/>
            <person name="Curtis N.E."/>
            <person name="Altenburger A."/>
            <person name="Shibata T."/>
            <person name="Feng M."/>
            <person name="Maeda T."/>
            <person name="Schwartz J.A."/>
            <person name="Shigenobu S."/>
            <person name="Lundholm N."/>
            <person name="Nishiyama T."/>
            <person name="Yang H."/>
            <person name="Hasebe M."/>
            <person name="Li S."/>
            <person name="Pierce S.K."/>
            <person name="Wang J."/>
        </authorList>
    </citation>
    <scope>NUCLEOTIDE SEQUENCE [LARGE SCALE GENOMIC DNA]</scope>
    <source>
        <strain evidence="2">EC2010</strain>
        <tissue evidence="2">Whole organism of an adult</tissue>
    </source>
</reference>
<organism evidence="2 3">
    <name type="scientific">Elysia chlorotica</name>
    <name type="common">Eastern emerald elysia</name>
    <name type="synonym">Sea slug</name>
    <dbReference type="NCBI Taxonomy" id="188477"/>
    <lineage>
        <taxon>Eukaryota</taxon>
        <taxon>Metazoa</taxon>
        <taxon>Spiralia</taxon>
        <taxon>Lophotrochozoa</taxon>
        <taxon>Mollusca</taxon>
        <taxon>Gastropoda</taxon>
        <taxon>Heterobranchia</taxon>
        <taxon>Euthyneura</taxon>
        <taxon>Panpulmonata</taxon>
        <taxon>Sacoglossa</taxon>
        <taxon>Placobranchoidea</taxon>
        <taxon>Plakobranchidae</taxon>
        <taxon>Elysia</taxon>
    </lineage>
</organism>
<keyword evidence="3" id="KW-1185">Reference proteome</keyword>